<dbReference type="AlphaFoldDB" id="A0A4P9ZCD6"/>
<dbReference type="CDD" id="cd00067">
    <property type="entry name" value="GAL4"/>
    <property type="match status" value="1"/>
</dbReference>
<name>A0A4P9ZCD6_9ASCO</name>
<reference evidence="8" key="1">
    <citation type="journal article" date="2018" name="Nat. Microbiol.">
        <title>Leveraging single-cell genomics to expand the fungal tree of life.</title>
        <authorList>
            <person name="Ahrendt S.R."/>
            <person name="Quandt C.A."/>
            <person name="Ciobanu D."/>
            <person name="Clum A."/>
            <person name="Salamov A."/>
            <person name="Andreopoulos B."/>
            <person name="Cheng J.F."/>
            <person name="Woyke T."/>
            <person name="Pelin A."/>
            <person name="Henrissat B."/>
            <person name="Reynolds N.K."/>
            <person name="Benny G.L."/>
            <person name="Smith M.E."/>
            <person name="James T.Y."/>
            <person name="Grigoriev I.V."/>
        </authorList>
    </citation>
    <scope>NUCLEOTIDE SEQUENCE [LARGE SCALE GENOMIC DNA]</scope>
    <source>
        <strain evidence="8">Baker2002</strain>
    </source>
</reference>
<dbReference type="Proteomes" id="UP000268321">
    <property type="component" value="Unassembled WGS sequence"/>
</dbReference>
<evidence type="ECO:0000256" key="3">
    <source>
        <dbReference type="ARBA" id="ARBA00023163"/>
    </source>
</evidence>
<dbReference type="InterPro" id="IPR050675">
    <property type="entry name" value="OAF3"/>
</dbReference>
<feature type="region of interest" description="Disordered" evidence="5">
    <location>
        <begin position="452"/>
        <end position="493"/>
    </location>
</feature>
<dbReference type="InterPro" id="IPR021858">
    <property type="entry name" value="Fun_TF"/>
</dbReference>
<evidence type="ECO:0000256" key="1">
    <source>
        <dbReference type="ARBA" id="ARBA00023015"/>
    </source>
</evidence>
<evidence type="ECO:0000256" key="5">
    <source>
        <dbReference type="SAM" id="MobiDB-lite"/>
    </source>
</evidence>
<dbReference type="OrthoDB" id="3477330at2759"/>
<accession>A0A4P9ZCD6</accession>
<evidence type="ECO:0000259" key="6">
    <source>
        <dbReference type="PROSITE" id="PS50048"/>
    </source>
</evidence>
<dbReference type="Pfam" id="PF00172">
    <property type="entry name" value="Zn_clus"/>
    <property type="match status" value="1"/>
</dbReference>
<keyword evidence="2" id="KW-0238">DNA-binding</keyword>
<organism evidence="7 8">
    <name type="scientific">Metschnikowia bicuspidata</name>
    <dbReference type="NCBI Taxonomy" id="27322"/>
    <lineage>
        <taxon>Eukaryota</taxon>
        <taxon>Fungi</taxon>
        <taxon>Dikarya</taxon>
        <taxon>Ascomycota</taxon>
        <taxon>Saccharomycotina</taxon>
        <taxon>Pichiomycetes</taxon>
        <taxon>Metschnikowiaceae</taxon>
        <taxon>Metschnikowia</taxon>
    </lineage>
</organism>
<dbReference type="Pfam" id="PF11951">
    <property type="entry name" value="Fungal_trans_2"/>
    <property type="match status" value="1"/>
</dbReference>
<feature type="compositionally biased region" description="Basic and acidic residues" evidence="5">
    <location>
        <begin position="464"/>
        <end position="479"/>
    </location>
</feature>
<dbReference type="SUPFAM" id="SSF57701">
    <property type="entry name" value="Zn2/Cys6 DNA-binding domain"/>
    <property type="match status" value="1"/>
</dbReference>
<dbReference type="PANTHER" id="PTHR31069">
    <property type="entry name" value="OLEATE-ACTIVATED TRANSCRIPTION FACTOR 1-RELATED"/>
    <property type="match status" value="1"/>
</dbReference>
<dbReference type="PANTHER" id="PTHR31069:SF32">
    <property type="entry name" value="ARGININE METABOLISM REGULATION PROTEIN II"/>
    <property type="match status" value="1"/>
</dbReference>
<keyword evidence="1" id="KW-0805">Transcription regulation</keyword>
<dbReference type="SMART" id="SM00066">
    <property type="entry name" value="GAL4"/>
    <property type="match status" value="1"/>
</dbReference>
<keyword evidence="4" id="KW-0539">Nucleus</keyword>
<keyword evidence="8" id="KW-1185">Reference proteome</keyword>
<keyword evidence="3" id="KW-0804">Transcription</keyword>
<evidence type="ECO:0000313" key="7">
    <source>
        <dbReference type="EMBL" id="RKP30473.1"/>
    </source>
</evidence>
<gene>
    <name evidence="7" type="ORF">METBISCDRAFT_16245</name>
</gene>
<sequence>MPPRSRNFDGCWTCRRRKIKCDRRRPRCLRCVRAGFQCQGYGVALSWGDVASVGAKNEMVVWRQSRNKTRSRDGCFLRRSLALVLYPPLQRYELFAALTHALALLDEAEARLQNADFYCGPFGVLYPARGSAGSRPDASILSNIDNTFVHYKLLDAAKLTISAIKGPWYQFTEQGMYHILYPKFFVDVESDDWSASTHSLSDFFRCENGAVVVLPALADVLTSLAARNFALINIAHPNCCWDMLVVGKIKELLFELVFEQFALAGSWQSFVFDKDAADVPQDALLRNIKFCILCMAVAIGCFWRSWRHRPIKNPVDSYFVNDDLRASIELRKVAVNFLNYHLDEYDRSRWLSSGCWYDNYFLLALILQIHLDNSFGVFENYDLIYAVGECLEKSSDDGGRLSPLESYLRQTFGFLRLFYASTQSVNSYNYTIPPEDQHQKYRDLGGDYDLIPTLSGDSNDSDGDSEREPDRDSNRDYESAKSTVPNPNLHFLQKPVSVPRPDIPDAYVSLGLPDSLVQLFGEIVKLTNDKRIFRLNGITPRNYPRICAETKDKLLGWTVERHWNLYAHVPGDSTARRFHSRFHEGLWHHVQCFHSALVVYFERLISEVPVLQTQGHVRASMAAVQSLARVNEQGRDSDDGVSFACSFWPLLVCGADIDVHANIDTRAQCELMWQDALFSKYNYWRAKQNLFEIWHRQEEDREYNGFMDLVREWDIVLNL</sequence>
<feature type="domain" description="Zn(2)-C6 fungal-type" evidence="6">
    <location>
        <begin position="10"/>
        <end position="38"/>
    </location>
</feature>
<evidence type="ECO:0000256" key="2">
    <source>
        <dbReference type="ARBA" id="ARBA00023125"/>
    </source>
</evidence>
<evidence type="ECO:0000313" key="8">
    <source>
        <dbReference type="Proteomes" id="UP000268321"/>
    </source>
</evidence>
<proteinExistence type="predicted"/>
<dbReference type="InterPro" id="IPR036864">
    <property type="entry name" value="Zn2-C6_fun-type_DNA-bd_sf"/>
</dbReference>
<dbReference type="GO" id="GO:0008270">
    <property type="term" value="F:zinc ion binding"/>
    <property type="evidence" value="ECO:0007669"/>
    <property type="project" value="InterPro"/>
</dbReference>
<dbReference type="GO" id="GO:0003677">
    <property type="term" value="F:DNA binding"/>
    <property type="evidence" value="ECO:0007669"/>
    <property type="project" value="UniProtKB-KW"/>
</dbReference>
<dbReference type="PROSITE" id="PS00463">
    <property type="entry name" value="ZN2_CY6_FUNGAL_1"/>
    <property type="match status" value="1"/>
</dbReference>
<protein>
    <recommendedName>
        <fullName evidence="6">Zn(2)-C6 fungal-type domain-containing protein</fullName>
    </recommendedName>
</protein>
<dbReference type="PROSITE" id="PS50048">
    <property type="entry name" value="ZN2_CY6_FUNGAL_2"/>
    <property type="match status" value="1"/>
</dbReference>
<dbReference type="Gene3D" id="4.10.240.10">
    <property type="entry name" value="Zn(2)-C6 fungal-type DNA-binding domain"/>
    <property type="match status" value="1"/>
</dbReference>
<dbReference type="GO" id="GO:0000981">
    <property type="term" value="F:DNA-binding transcription factor activity, RNA polymerase II-specific"/>
    <property type="evidence" value="ECO:0007669"/>
    <property type="project" value="InterPro"/>
</dbReference>
<dbReference type="EMBL" id="ML004458">
    <property type="protein sequence ID" value="RKP30473.1"/>
    <property type="molecule type" value="Genomic_DNA"/>
</dbReference>
<dbReference type="InterPro" id="IPR001138">
    <property type="entry name" value="Zn2Cys6_DnaBD"/>
</dbReference>
<evidence type="ECO:0000256" key="4">
    <source>
        <dbReference type="ARBA" id="ARBA00023242"/>
    </source>
</evidence>